<dbReference type="InterPro" id="IPR007278">
    <property type="entry name" value="DUF397"/>
</dbReference>
<proteinExistence type="predicted"/>
<sequence>MGRATTPDGIWRKSSYSSGNGQCFEIAVRRGAVATRDSKDLTGAALTFGVDAWSAFVVGLRAGGLGVAG</sequence>
<dbReference type="RefSeq" id="WP_126914595.1">
    <property type="nucleotide sequence ID" value="NZ_CP034587.1"/>
</dbReference>
<feature type="domain" description="DUF397" evidence="1">
    <location>
        <begin position="11"/>
        <end position="61"/>
    </location>
</feature>
<keyword evidence="3" id="KW-1185">Reference proteome</keyword>
<dbReference type="Proteomes" id="UP000267900">
    <property type="component" value="Chromosome"/>
</dbReference>
<evidence type="ECO:0000259" key="1">
    <source>
        <dbReference type="Pfam" id="PF04149"/>
    </source>
</evidence>
<protein>
    <submittedName>
        <fullName evidence="2">DUF397 domain-containing protein</fullName>
    </submittedName>
</protein>
<gene>
    <name evidence="2" type="ORF">EKH77_13230</name>
</gene>
<dbReference type="Pfam" id="PF04149">
    <property type="entry name" value="DUF397"/>
    <property type="match status" value="1"/>
</dbReference>
<evidence type="ECO:0000313" key="2">
    <source>
        <dbReference type="EMBL" id="AZQ72045.1"/>
    </source>
</evidence>
<accession>A0A3S9PIB8</accession>
<name>A0A3S9PIB8_STRLT</name>
<reference evidence="2 3" key="1">
    <citation type="submission" date="2018-12" db="EMBL/GenBank/DDBJ databases">
        <title>The whole draft genome of Streptomyce luteoverticillatus CGMCC 15060.</title>
        <authorList>
            <person name="Feng Z."/>
            <person name="Chen G."/>
            <person name="Zhang J."/>
            <person name="Zhu H."/>
            <person name="Yu X."/>
            <person name="Zhang W."/>
            <person name="Zhang X."/>
        </authorList>
    </citation>
    <scope>NUCLEOTIDE SEQUENCE [LARGE SCALE GENOMIC DNA]</scope>
    <source>
        <strain evidence="2 3">CGMCC 15060</strain>
    </source>
</reference>
<organism evidence="2 3">
    <name type="scientific">Streptomyces luteoverticillatus</name>
    <name type="common">Streptoverticillium luteoverticillatus</name>
    <dbReference type="NCBI Taxonomy" id="66425"/>
    <lineage>
        <taxon>Bacteria</taxon>
        <taxon>Bacillati</taxon>
        <taxon>Actinomycetota</taxon>
        <taxon>Actinomycetes</taxon>
        <taxon>Kitasatosporales</taxon>
        <taxon>Streptomycetaceae</taxon>
        <taxon>Streptomyces</taxon>
    </lineage>
</organism>
<dbReference type="OrthoDB" id="4570646at2"/>
<evidence type="ECO:0000313" key="3">
    <source>
        <dbReference type="Proteomes" id="UP000267900"/>
    </source>
</evidence>
<dbReference type="AlphaFoldDB" id="A0A3S9PIB8"/>
<dbReference type="EMBL" id="CP034587">
    <property type="protein sequence ID" value="AZQ72045.1"/>
    <property type="molecule type" value="Genomic_DNA"/>
</dbReference>